<dbReference type="EMBL" id="MN739657">
    <property type="protein sequence ID" value="QHT18503.1"/>
    <property type="molecule type" value="Genomic_DNA"/>
</dbReference>
<evidence type="ECO:0000256" key="1">
    <source>
        <dbReference type="SAM" id="Phobius"/>
    </source>
</evidence>
<feature type="transmembrane region" description="Helical" evidence="1">
    <location>
        <begin position="523"/>
        <end position="546"/>
    </location>
</feature>
<sequence>MALALGNDPCSMLNMNVQVGTTPMFAPSSSANATMLSKFVKKGVLISLKDFLTPFNPSSLNVPMLTSIPKDTNPRLLNFLSGKGLAKEAYEVLGIDFRMMSNCLLRPLDINSGGSGGFPGSTGGSTGSMGTGLPEGIYLSNSVNCNPLSTEGRGFGFGGVRSYRLSDGRSVCTVFGMGSGFQPTLNTPDQEAFLKNMGAVSISGPGSTMIQGFANRDPRAGIQCGGGTGSGSSLPMCEGPSGPVPVASYSVMTIVDDYIMPQVGGNYTWSESGSSALSANSIWNPSDQKTDQTFGIVMNPTSIVGKLIRDGFLLSGEELYSPSTGIGNAPPQEGSESLFYFYKMAQTQNVLTMTQKQRKVTIECKNMRFFAAYILEYCYYKSRYDFFLSLYFSIFTESNYSPVSQSTLDSLFTGPGTGTSEYNSTDGFISQDEYLKGIAYHMACLNTRMNDMRSILNYINNYYTGILNAYQERLNSMGEIGSTNEVESKILALQQSADDAQEYLSQADFRKGVMEYNSEKNRYANVLLGLYAFLNISALAVIFHVMRS</sequence>
<keyword evidence="1" id="KW-0472">Membrane</keyword>
<organism evidence="2">
    <name type="scientific">viral metagenome</name>
    <dbReference type="NCBI Taxonomy" id="1070528"/>
    <lineage>
        <taxon>unclassified sequences</taxon>
        <taxon>metagenomes</taxon>
        <taxon>organismal metagenomes</taxon>
    </lineage>
</organism>
<name>A0A6C0DPM1_9ZZZZ</name>
<keyword evidence="1" id="KW-0812">Transmembrane</keyword>
<dbReference type="AlphaFoldDB" id="A0A6C0DPM1"/>
<protein>
    <submittedName>
        <fullName evidence="2">Uncharacterized protein</fullName>
    </submittedName>
</protein>
<keyword evidence="1" id="KW-1133">Transmembrane helix</keyword>
<accession>A0A6C0DPM1</accession>
<evidence type="ECO:0000313" key="2">
    <source>
        <dbReference type="EMBL" id="QHT18503.1"/>
    </source>
</evidence>
<proteinExistence type="predicted"/>
<reference evidence="2" key="1">
    <citation type="journal article" date="2020" name="Nature">
        <title>Giant virus diversity and host interactions through global metagenomics.</title>
        <authorList>
            <person name="Schulz F."/>
            <person name="Roux S."/>
            <person name="Paez-Espino D."/>
            <person name="Jungbluth S."/>
            <person name="Walsh D.A."/>
            <person name="Denef V.J."/>
            <person name="McMahon K.D."/>
            <person name="Konstantinidis K.T."/>
            <person name="Eloe-Fadrosh E.A."/>
            <person name="Kyrpides N.C."/>
            <person name="Woyke T."/>
        </authorList>
    </citation>
    <scope>NUCLEOTIDE SEQUENCE</scope>
    <source>
        <strain evidence="2">GVMAG-M-3300023174-46</strain>
    </source>
</reference>